<feature type="transmembrane region" description="Helical" evidence="5">
    <location>
        <begin position="12"/>
        <end position="31"/>
    </location>
</feature>
<accession>A0ABU3BKJ3</accession>
<feature type="transmembrane region" description="Helical" evidence="5">
    <location>
        <begin position="37"/>
        <end position="55"/>
    </location>
</feature>
<dbReference type="RefSeq" id="WP_311388362.1">
    <property type="nucleotide sequence ID" value="NZ_JAVRHU010000004.1"/>
</dbReference>
<comment type="subcellular location">
    <subcellularLocation>
        <location evidence="1">Membrane</location>
        <topology evidence="1">Multi-pass membrane protein</topology>
    </subcellularLocation>
</comment>
<keyword evidence="3 5" id="KW-1133">Transmembrane helix</keyword>
<evidence type="ECO:0000313" key="8">
    <source>
        <dbReference type="Proteomes" id="UP001250662"/>
    </source>
</evidence>
<dbReference type="PANTHER" id="PTHR37422:SF13">
    <property type="entry name" value="LIPOPOLYSACCHARIDE BIOSYNTHESIS PROTEIN PA4999-RELATED"/>
    <property type="match status" value="1"/>
</dbReference>
<keyword evidence="8" id="KW-1185">Reference proteome</keyword>
<name>A0ABU3BKJ3_9FLAO</name>
<feature type="domain" description="O-antigen ligase-related" evidence="6">
    <location>
        <begin position="197"/>
        <end position="331"/>
    </location>
</feature>
<dbReference type="PANTHER" id="PTHR37422">
    <property type="entry name" value="TEICHURONIC ACID BIOSYNTHESIS PROTEIN TUAE"/>
    <property type="match status" value="1"/>
</dbReference>
<dbReference type="Proteomes" id="UP001250662">
    <property type="component" value="Unassembled WGS sequence"/>
</dbReference>
<evidence type="ECO:0000259" key="6">
    <source>
        <dbReference type="Pfam" id="PF04932"/>
    </source>
</evidence>
<dbReference type="EMBL" id="JAVRHU010000004">
    <property type="protein sequence ID" value="MDT0622667.1"/>
    <property type="molecule type" value="Genomic_DNA"/>
</dbReference>
<protein>
    <submittedName>
        <fullName evidence="7">O-antigen ligase family protein</fullName>
    </submittedName>
</protein>
<evidence type="ECO:0000256" key="4">
    <source>
        <dbReference type="ARBA" id="ARBA00023136"/>
    </source>
</evidence>
<feature type="transmembrane region" description="Helical" evidence="5">
    <location>
        <begin position="211"/>
        <end position="227"/>
    </location>
</feature>
<comment type="caution">
    <text evidence="7">The sequence shown here is derived from an EMBL/GenBank/DDBJ whole genome shotgun (WGS) entry which is preliminary data.</text>
</comment>
<feature type="transmembrane region" description="Helical" evidence="5">
    <location>
        <begin position="186"/>
        <end position="205"/>
    </location>
</feature>
<feature type="transmembrane region" description="Helical" evidence="5">
    <location>
        <begin position="239"/>
        <end position="260"/>
    </location>
</feature>
<feature type="transmembrane region" description="Helical" evidence="5">
    <location>
        <begin position="325"/>
        <end position="345"/>
    </location>
</feature>
<feature type="transmembrane region" description="Helical" evidence="5">
    <location>
        <begin position="90"/>
        <end position="111"/>
    </location>
</feature>
<evidence type="ECO:0000256" key="1">
    <source>
        <dbReference type="ARBA" id="ARBA00004141"/>
    </source>
</evidence>
<feature type="transmembrane region" description="Helical" evidence="5">
    <location>
        <begin position="67"/>
        <end position="84"/>
    </location>
</feature>
<feature type="transmembrane region" description="Helical" evidence="5">
    <location>
        <begin position="357"/>
        <end position="375"/>
    </location>
</feature>
<feature type="transmembrane region" description="Helical" evidence="5">
    <location>
        <begin position="164"/>
        <end position="181"/>
    </location>
</feature>
<keyword evidence="7" id="KW-0436">Ligase</keyword>
<evidence type="ECO:0000313" key="7">
    <source>
        <dbReference type="EMBL" id="MDT0622667.1"/>
    </source>
</evidence>
<sequence length="404" mass="46411">MNYTRQQKVSKRALGGYIIITILVLFVLGPRFGITKIGTYGLLPLLSVIGLSLSIKKGQYLTRKHEFYCLIFLFFLSLTGLFYYEDLTEMIANMTRLLGAILGAYCALSLSQAKNNFQVPFHVAYVLLIAGLFIVMVTNGNFVLGIGLSSSKLLRDVFMLNANSYSYYSFFANISLFILFLQYKNLITKIALGLFPILFILISFATQSRSGLLFIVLSNLVFWLFIFKTNNKNPFKKLATSFITLVAIVFAIYQFTILLLQSDFSKRLSVKEDSSQERTNIMIEGINYFLEYPFTGVGIGQYPIYSKYGLFTHNSFIEAFAEQGFIAGILVLIIFIRPLIISFSLFKKHRQNPEVKVQFLFFIVFALFNNFYVFYKFSFAMIFHFIMIGYQQQTLRNLQIKDET</sequence>
<dbReference type="InterPro" id="IPR051533">
    <property type="entry name" value="WaaL-like"/>
</dbReference>
<organism evidence="7 8">
    <name type="scientific">Croceitalea vernalis</name>
    <dbReference type="NCBI Taxonomy" id="3075599"/>
    <lineage>
        <taxon>Bacteria</taxon>
        <taxon>Pseudomonadati</taxon>
        <taxon>Bacteroidota</taxon>
        <taxon>Flavobacteriia</taxon>
        <taxon>Flavobacteriales</taxon>
        <taxon>Flavobacteriaceae</taxon>
        <taxon>Croceitalea</taxon>
    </lineage>
</organism>
<evidence type="ECO:0000256" key="2">
    <source>
        <dbReference type="ARBA" id="ARBA00022692"/>
    </source>
</evidence>
<dbReference type="Pfam" id="PF04932">
    <property type="entry name" value="Wzy_C"/>
    <property type="match status" value="1"/>
</dbReference>
<evidence type="ECO:0000256" key="3">
    <source>
        <dbReference type="ARBA" id="ARBA00022989"/>
    </source>
</evidence>
<proteinExistence type="predicted"/>
<dbReference type="GO" id="GO:0016874">
    <property type="term" value="F:ligase activity"/>
    <property type="evidence" value="ECO:0007669"/>
    <property type="project" value="UniProtKB-KW"/>
</dbReference>
<reference evidence="7 8" key="1">
    <citation type="submission" date="2023-09" db="EMBL/GenBank/DDBJ databases">
        <authorList>
            <person name="Rey-Velasco X."/>
        </authorList>
    </citation>
    <scope>NUCLEOTIDE SEQUENCE [LARGE SCALE GENOMIC DNA]</scope>
    <source>
        <strain evidence="7 8">P007</strain>
    </source>
</reference>
<feature type="transmembrane region" description="Helical" evidence="5">
    <location>
        <begin position="123"/>
        <end position="144"/>
    </location>
</feature>
<evidence type="ECO:0000256" key="5">
    <source>
        <dbReference type="SAM" id="Phobius"/>
    </source>
</evidence>
<dbReference type="InterPro" id="IPR007016">
    <property type="entry name" value="O-antigen_ligase-rel_domated"/>
</dbReference>
<keyword evidence="2 5" id="KW-0812">Transmembrane</keyword>
<gene>
    <name evidence="7" type="ORF">RM520_13640</name>
</gene>
<keyword evidence="4 5" id="KW-0472">Membrane</keyword>